<protein>
    <submittedName>
        <fullName evidence="1">Uncharacterized protein</fullName>
    </submittedName>
</protein>
<sequence length="153" mass="17120">MLCAARLTPLHKSDGGVRPITVDELIYRLCAKIILRSIPQHGALLPGQFGVGSSGATEPIIRLIERFVEQVPELSHVALLDFYNIFNEIGRPNLAHSIRTHAQRFYRTASWCLNEPTPLLTIENRRLVLIPSAEGTRQGDPLAIFFFSFGARE</sequence>
<organism evidence="1 2">
    <name type="scientific">Tilletia indica</name>
    <dbReference type="NCBI Taxonomy" id="43049"/>
    <lineage>
        <taxon>Eukaryota</taxon>
        <taxon>Fungi</taxon>
        <taxon>Dikarya</taxon>
        <taxon>Basidiomycota</taxon>
        <taxon>Ustilaginomycotina</taxon>
        <taxon>Exobasidiomycetes</taxon>
        <taxon>Tilletiales</taxon>
        <taxon>Tilletiaceae</taxon>
        <taxon>Tilletia</taxon>
    </lineage>
</organism>
<evidence type="ECO:0000313" key="1">
    <source>
        <dbReference type="EMBL" id="KAE8240541.1"/>
    </source>
</evidence>
<reference evidence="1" key="1">
    <citation type="submission" date="2016-04" db="EMBL/GenBank/DDBJ databases">
        <authorList>
            <person name="Nguyen H.D."/>
            <person name="Samba Siva P."/>
            <person name="Cullis J."/>
            <person name="Levesque C.A."/>
            <person name="Hambleton S."/>
        </authorList>
    </citation>
    <scope>NUCLEOTIDE SEQUENCE</scope>
    <source>
        <strain evidence="1">DAOMC 236416</strain>
    </source>
</reference>
<dbReference type="AlphaFoldDB" id="A0A177T3J6"/>
<name>A0A177T3J6_9BASI</name>
<comment type="caution">
    <text evidence="1">The sequence shown here is derived from an EMBL/GenBank/DDBJ whole genome shotgun (WGS) entry which is preliminary data.</text>
</comment>
<dbReference type="EMBL" id="LWDF02001058">
    <property type="protein sequence ID" value="KAE8240541.1"/>
    <property type="molecule type" value="Genomic_DNA"/>
</dbReference>
<reference evidence="1" key="2">
    <citation type="journal article" date="2019" name="IMA Fungus">
        <title>Genome sequencing and comparison of five Tilletia species to identify candidate genes for the detection of regulated species infecting wheat.</title>
        <authorList>
            <person name="Nguyen H.D.T."/>
            <person name="Sultana T."/>
            <person name="Kesanakurti P."/>
            <person name="Hambleton S."/>
        </authorList>
    </citation>
    <scope>NUCLEOTIDE SEQUENCE</scope>
    <source>
        <strain evidence="1">DAOMC 236416</strain>
    </source>
</reference>
<gene>
    <name evidence="1" type="ORF">A4X13_0g7744</name>
</gene>
<dbReference type="Proteomes" id="UP000077521">
    <property type="component" value="Unassembled WGS sequence"/>
</dbReference>
<evidence type="ECO:0000313" key="2">
    <source>
        <dbReference type="Proteomes" id="UP000077521"/>
    </source>
</evidence>
<keyword evidence="2" id="KW-1185">Reference proteome</keyword>
<accession>A0A177T3J6</accession>
<proteinExistence type="predicted"/>